<reference evidence="1" key="1">
    <citation type="submission" date="2020-01" db="EMBL/GenBank/DDBJ databases">
        <title>Genome Sequencing of Three Apophysomyces-Like Fungal Strains Confirms a Novel Fungal Genus in the Mucoromycota with divergent Burkholderia-like Endosymbiotic Bacteria.</title>
        <authorList>
            <person name="Stajich J.E."/>
            <person name="Macias A.M."/>
            <person name="Carter-House D."/>
            <person name="Lovett B."/>
            <person name="Kasson L.R."/>
            <person name="Berry K."/>
            <person name="Grigoriev I."/>
            <person name="Chang Y."/>
            <person name="Spatafora J."/>
            <person name="Kasson M.T."/>
        </authorList>
    </citation>
    <scope>NUCLEOTIDE SEQUENCE</scope>
    <source>
        <strain evidence="1">NRRL A-21654</strain>
    </source>
</reference>
<dbReference type="Proteomes" id="UP000605846">
    <property type="component" value="Unassembled WGS sequence"/>
</dbReference>
<organism evidence="1 2">
    <name type="scientific">Apophysomyces ossiformis</name>
    <dbReference type="NCBI Taxonomy" id="679940"/>
    <lineage>
        <taxon>Eukaryota</taxon>
        <taxon>Fungi</taxon>
        <taxon>Fungi incertae sedis</taxon>
        <taxon>Mucoromycota</taxon>
        <taxon>Mucoromycotina</taxon>
        <taxon>Mucoromycetes</taxon>
        <taxon>Mucorales</taxon>
        <taxon>Mucorineae</taxon>
        <taxon>Mucoraceae</taxon>
        <taxon>Apophysomyces</taxon>
    </lineage>
</organism>
<sequence>MSHVSRFTEHFDLDLQQLAPPASCLAPPKSSFDSDLCFSTTSTTSTTSTSSTTSSESERAFASKLKRFLNTIVFEFGNTELPPRISAVKIKGSGPEYLGISHPMKRNVCAAARTKSEIMSILVIQEGSLQNQTGK</sequence>
<dbReference type="EMBL" id="JABAYA010000018">
    <property type="protein sequence ID" value="KAF7730155.1"/>
    <property type="molecule type" value="Genomic_DNA"/>
</dbReference>
<protein>
    <submittedName>
        <fullName evidence="1">Uncharacterized protein</fullName>
    </submittedName>
</protein>
<evidence type="ECO:0000313" key="2">
    <source>
        <dbReference type="Proteomes" id="UP000605846"/>
    </source>
</evidence>
<name>A0A8H7BQX3_9FUNG</name>
<keyword evidence="2" id="KW-1185">Reference proteome</keyword>
<proteinExistence type="predicted"/>
<comment type="caution">
    <text evidence="1">The sequence shown here is derived from an EMBL/GenBank/DDBJ whole genome shotgun (WGS) entry which is preliminary data.</text>
</comment>
<dbReference type="AlphaFoldDB" id="A0A8H7BQX3"/>
<accession>A0A8H7BQX3</accession>
<evidence type="ECO:0000313" key="1">
    <source>
        <dbReference type="EMBL" id="KAF7730155.1"/>
    </source>
</evidence>
<gene>
    <name evidence="1" type="ORF">EC973_002763</name>
</gene>